<name>A0ABV8H0E9_9BACI</name>
<keyword evidence="4" id="KW-1185">Reference proteome</keyword>
<protein>
    <submittedName>
        <fullName evidence="3">MerR family transcriptional regulator</fullName>
    </submittedName>
</protein>
<organism evidence="3 4">
    <name type="scientific">Oceanobacillus longus</name>
    <dbReference type="NCBI Taxonomy" id="930120"/>
    <lineage>
        <taxon>Bacteria</taxon>
        <taxon>Bacillati</taxon>
        <taxon>Bacillota</taxon>
        <taxon>Bacilli</taxon>
        <taxon>Bacillales</taxon>
        <taxon>Bacillaceae</taxon>
        <taxon>Oceanobacillus</taxon>
    </lineage>
</organism>
<evidence type="ECO:0000256" key="1">
    <source>
        <dbReference type="SAM" id="Coils"/>
    </source>
</evidence>
<dbReference type="Proteomes" id="UP001595772">
    <property type="component" value="Unassembled WGS sequence"/>
</dbReference>
<dbReference type="SUPFAM" id="SSF46955">
    <property type="entry name" value="Putative DNA-binding domain"/>
    <property type="match status" value="1"/>
</dbReference>
<proteinExistence type="predicted"/>
<sequence>MELLTINGLCHIVDVSKDTMLVWMEDFNVYIPKTVEENITYYHPEAIDVLNFIKKCKSEDYQNGQISEMLANRNVFATTESPLEEIQNSIDEGSHKENILTVMQTIGKTVSNVAIQEKEIQELKQVQREQSKNLQLLQEQAKVINELKQEIKALKQQQATMSVYEAKKKSFANLFRDRGTGTLTQIHLL</sequence>
<dbReference type="InterPro" id="IPR000551">
    <property type="entry name" value="MerR-type_HTH_dom"/>
</dbReference>
<dbReference type="Pfam" id="PF13411">
    <property type="entry name" value="MerR_1"/>
    <property type="match status" value="1"/>
</dbReference>
<feature type="coiled-coil region" evidence="1">
    <location>
        <begin position="113"/>
        <end position="157"/>
    </location>
</feature>
<accession>A0ABV8H0E9</accession>
<reference evidence="4" key="1">
    <citation type="journal article" date="2019" name="Int. J. Syst. Evol. Microbiol.">
        <title>The Global Catalogue of Microorganisms (GCM) 10K type strain sequencing project: providing services to taxonomists for standard genome sequencing and annotation.</title>
        <authorList>
            <consortium name="The Broad Institute Genomics Platform"/>
            <consortium name="The Broad Institute Genome Sequencing Center for Infectious Disease"/>
            <person name="Wu L."/>
            <person name="Ma J."/>
        </authorList>
    </citation>
    <scope>NUCLEOTIDE SEQUENCE [LARGE SCALE GENOMIC DNA]</scope>
    <source>
        <strain evidence="4">IBRC-M 10703</strain>
    </source>
</reference>
<comment type="caution">
    <text evidence="3">The sequence shown here is derived from an EMBL/GenBank/DDBJ whole genome shotgun (WGS) entry which is preliminary data.</text>
</comment>
<keyword evidence="1" id="KW-0175">Coiled coil</keyword>
<feature type="domain" description="HTH merR-type" evidence="2">
    <location>
        <begin position="5"/>
        <end position="71"/>
    </location>
</feature>
<gene>
    <name evidence="3" type="ORF">ACFOUV_16065</name>
</gene>
<evidence type="ECO:0000313" key="4">
    <source>
        <dbReference type="Proteomes" id="UP001595772"/>
    </source>
</evidence>
<dbReference type="EMBL" id="JBHSAO010000011">
    <property type="protein sequence ID" value="MFC4025313.1"/>
    <property type="molecule type" value="Genomic_DNA"/>
</dbReference>
<dbReference type="Gene3D" id="1.10.1660.10">
    <property type="match status" value="1"/>
</dbReference>
<evidence type="ECO:0000259" key="2">
    <source>
        <dbReference type="Pfam" id="PF13411"/>
    </source>
</evidence>
<dbReference type="RefSeq" id="WP_379497798.1">
    <property type="nucleotide sequence ID" value="NZ_JBHSAO010000011.1"/>
</dbReference>
<evidence type="ECO:0000313" key="3">
    <source>
        <dbReference type="EMBL" id="MFC4025313.1"/>
    </source>
</evidence>
<dbReference type="InterPro" id="IPR009061">
    <property type="entry name" value="DNA-bd_dom_put_sf"/>
</dbReference>